<dbReference type="InterPro" id="IPR005835">
    <property type="entry name" value="NTP_transferase_dom"/>
</dbReference>
<comment type="subunit">
    <text evidence="9">Homotetramer.</text>
</comment>
<dbReference type="Gene3D" id="2.160.10.10">
    <property type="entry name" value="Hexapeptide repeat proteins"/>
    <property type="match status" value="1"/>
</dbReference>
<dbReference type="Proteomes" id="UP000019681">
    <property type="component" value="Unassembled WGS sequence"/>
</dbReference>
<dbReference type="PROSITE" id="PS00808">
    <property type="entry name" value="ADP_GLC_PYROPHOSPH_1"/>
    <property type="match status" value="1"/>
</dbReference>
<evidence type="ECO:0000256" key="9">
    <source>
        <dbReference type="HAMAP-Rule" id="MF_00624"/>
    </source>
</evidence>
<keyword evidence="5 9" id="KW-0547">Nucleotide-binding</keyword>
<evidence type="ECO:0000313" key="12">
    <source>
        <dbReference type="EMBL" id="EYE87769.1"/>
    </source>
</evidence>
<evidence type="ECO:0000259" key="11">
    <source>
        <dbReference type="Pfam" id="PF24894"/>
    </source>
</evidence>
<reference evidence="12 13" key="1">
    <citation type="journal article" date="2014" name="Genome Announc.">
        <title>Draft Genome Sequence of Fervidicella metallireducens Strain AeBT, an Iron-Reducing Thermoanaerobe from the Great Artesian Basin.</title>
        <authorList>
            <person name="Patel B.K."/>
        </authorList>
    </citation>
    <scope>NUCLEOTIDE SEQUENCE [LARGE SCALE GENOMIC DNA]</scope>
    <source>
        <strain evidence="12 13">AeB</strain>
    </source>
</reference>
<evidence type="ECO:0000259" key="10">
    <source>
        <dbReference type="Pfam" id="PF00483"/>
    </source>
</evidence>
<dbReference type="PANTHER" id="PTHR43523">
    <property type="entry name" value="GLUCOSE-1-PHOSPHATE ADENYLYLTRANSFERASE-RELATED"/>
    <property type="match status" value="1"/>
</dbReference>
<dbReference type="HAMAP" id="MF_00624">
    <property type="entry name" value="GlgC"/>
    <property type="match status" value="1"/>
</dbReference>
<dbReference type="NCBIfam" id="TIGR02091">
    <property type="entry name" value="glgC"/>
    <property type="match status" value="1"/>
</dbReference>
<feature type="binding site" evidence="9">
    <location>
        <position position="190"/>
    </location>
    <ligand>
        <name>alpha-D-glucose 1-phosphate</name>
        <dbReference type="ChEBI" id="CHEBI:58601"/>
    </ligand>
</feature>
<proteinExistence type="inferred from homology"/>
<keyword evidence="13" id="KW-1185">Reference proteome</keyword>
<dbReference type="GO" id="GO:0008878">
    <property type="term" value="F:glucose-1-phosphate adenylyltransferase activity"/>
    <property type="evidence" value="ECO:0007669"/>
    <property type="project" value="UniProtKB-UniRule"/>
</dbReference>
<evidence type="ECO:0000313" key="13">
    <source>
        <dbReference type="Proteomes" id="UP000019681"/>
    </source>
</evidence>
<dbReference type="CDD" id="cd02508">
    <property type="entry name" value="ADP_Glucose_PP"/>
    <property type="match status" value="1"/>
</dbReference>
<keyword evidence="7 9" id="KW-0320">Glycogen biosynthesis</keyword>
<comment type="pathway">
    <text evidence="9">Glycan biosynthesis; glycogen biosynthesis.</text>
</comment>
<feature type="domain" description="Glucose-1-phosphate adenylyltransferase/Bifunctional protein GlmU-like C-terminal hexapeptide" evidence="11">
    <location>
        <begin position="289"/>
        <end position="361"/>
    </location>
</feature>
<name>A0A017RTH9_9CLOT</name>
<protein>
    <recommendedName>
        <fullName evidence="9">Glucose-1-phosphate adenylyltransferase</fullName>
        <ecNumber evidence="9">2.7.7.27</ecNumber>
    </recommendedName>
    <alternativeName>
        <fullName evidence="9">ADP-glucose pyrophosphorylase</fullName>
        <shortName evidence="9">ADPGlc PPase</shortName>
    </alternativeName>
    <alternativeName>
        <fullName evidence="9">ADP-glucose synthase</fullName>
    </alternativeName>
</protein>
<dbReference type="GO" id="GO:0005524">
    <property type="term" value="F:ATP binding"/>
    <property type="evidence" value="ECO:0007669"/>
    <property type="project" value="UniProtKB-KW"/>
</dbReference>
<comment type="caution">
    <text evidence="12">The sequence shown here is derived from an EMBL/GenBank/DDBJ whole genome shotgun (WGS) entry which is preliminary data.</text>
</comment>
<dbReference type="NCBIfam" id="NF003670">
    <property type="entry name" value="PRK05293.1"/>
    <property type="match status" value="1"/>
</dbReference>
<dbReference type="SUPFAM" id="SSF51161">
    <property type="entry name" value="Trimeric LpxA-like enzymes"/>
    <property type="match status" value="1"/>
</dbReference>
<keyword evidence="2 9" id="KW-0321">Glycogen metabolism</keyword>
<keyword evidence="6 9" id="KW-0067">ATP-binding</keyword>
<dbReference type="UniPathway" id="UPA00164"/>
<dbReference type="EC" id="2.7.7.27" evidence="9"/>
<dbReference type="STRING" id="1403537.Q428_11545"/>
<evidence type="ECO:0000256" key="3">
    <source>
        <dbReference type="ARBA" id="ARBA00022679"/>
    </source>
</evidence>
<accession>A0A017RTH9</accession>
<dbReference type="GO" id="GO:0005978">
    <property type="term" value="P:glycogen biosynthetic process"/>
    <property type="evidence" value="ECO:0007669"/>
    <property type="project" value="UniProtKB-UniRule"/>
</dbReference>
<dbReference type="Pfam" id="PF24894">
    <property type="entry name" value="Hexapep_GlmU"/>
    <property type="match status" value="1"/>
</dbReference>
<dbReference type="Pfam" id="PF00483">
    <property type="entry name" value="NTP_transferase"/>
    <property type="match status" value="1"/>
</dbReference>
<dbReference type="RefSeq" id="WP_035380905.1">
    <property type="nucleotide sequence ID" value="NZ_AZQP01000039.1"/>
</dbReference>
<dbReference type="OrthoDB" id="9801810at2"/>
<sequence>MKKEIIAMLLAGGKGTRLGPLTKKLAKPAVYFGGKYRIIDFPLSNCANSHIDIVGVLTQYESILLNSHIGVGANWGLNTLKGGVTILPPRETEQGGQWYRGTADAIYQNIDFIDNHNPENVLILSGDHIYKMDYSLMLDFHTEKEGDATIAVIEVPIKEASRFGIMNTDETNRICEFEEKPQYPQNNLASMGIYIFKWSVLRDFLCEDAKDSQSEHDFGKNIIPKMLHEGKRMFAYKFNGYWKDVGTIESLWEANMDLLKDDNSLNLYDNNWKIYTDNVECLPQYVSNDAVIKNSIISQGSMIYGEVHNSIIFSEVYIGKGTKVVDSVIMPKSRIEDGAIIEKSIVDSEVVINKNSKIGNKDGKEIFLISQCETEEI</sequence>
<dbReference type="EMBL" id="AZQP01000039">
    <property type="protein sequence ID" value="EYE87769.1"/>
    <property type="molecule type" value="Genomic_DNA"/>
</dbReference>
<feature type="binding site" evidence="9">
    <location>
        <position position="164"/>
    </location>
    <ligand>
        <name>alpha-D-glucose 1-phosphate</name>
        <dbReference type="ChEBI" id="CHEBI:58601"/>
    </ligand>
</feature>
<dbReference type="InterPro" id="IPR056818">
    <property type="entry name" value="GlmU/GlgC-like_hexapep"/>
</dbReference>
<evidence type="ECO:0000256" key="8">
    <source>
        <dbReference type="ARBA" id="ARBA00023277"/>
    </source>
</evidence>
<evidence type="ECO:0000256" key="7">
    <source>
        <dbReference type="ARBA" id="ARBA00023056"/>
    </source>
</evidence>
<evidence type="ECO:0000256" key="1">
    <source>
        <dbReference type="ARBA" id="ARBA00010443"/>
    </source>
</evidence>
<feature type="site" description="Could play a key role in the communication between the regulatory and the substrate sites" evidence="9">
    <location>
        <position position="59"/>
    </location>
</feature>
<gene>
    <name evidence="9 12" type="primary">glgC</name>
    <name evidence="12" type="ORF">Q428_11545</name>
</gene>
<dbReference type="SUPFAM" id="SSF53448">
    <property type="entry name" value="Nucleotide-diphospho-sugar transferases"/>
    <property type="match status" value="1"/>
</dbReference>
<dbReference type="InterPro" id="IPR029044">
    <property type="entry name" value="Nucleotide-diphossugar_trans"/>
</dbReference>
<feature type="site" description="Could play a key role in the communication between the regulatory and the substrate sites" evidence="9">
    <location>
        <position position="98"/>
    </location>
</feature>
<dbReference type="InterPro" id="IPR023049">
    <property type="entry name" value="GlgC_bac"/>
</dbReference>
<keyword evidence="3 9" id="KW-0808">Transferase</keyword>
<feature type="domain" description="Nucleotidyl transferase" evidence="10">
    <location>
        <begin position="7"/>
        <end position="260"/>
    </location>
</feature>
<dbReference type="PANTHER" id="PTHR43523:SF2">
    <property type="entry name" value="GLUCOSE-1-PHOSPHATE ADENYLYLTRANSFERASE"/>
    <property type="match status" value="1"/>
</dbReference>
<dbReference type="InterPro" id="IPR011004">
    <property type="entry name" value="Trimer_LpxA-like_sf"/>
</dbReference>
<evidence type="ECO:0000256" key="6">
    <source>
        <dbReference type="ARBA" id="ARBA00022840"/>
    </source>
</evidence>
<dbReference type="InterPro" id="IPR011831">
    <property type="entry name" value="ADP-Glc_PPase"/>
</dbReference>
<feature type="binding site" evidence="9">
    <location>
        <position position="99"/>
    </location>
    <ligand>
        <name>alpha-D-glucose 1-phosphate</name>
        <dbReference type="ChEBI" id="CHEBI:58601"/>
    </ligand>
</feature>
<dbReference type="PROSITE" id="PS00809">
    <property type="entry name" value="ADP_GLC_PYROPHOSPH_2"/>
    <property type="match status" value="1"/>
</dbReference>
<evidence type="ECO:0000256" key="2">
    <source>
        <dbReference type="ARBA" id="ARBA00022600"/>
    </source>
</evidence>
<keyword evidence="4 9" id="KW-0548">Nucleotidyltransferase</keyword>
<comment type="function">
    <text evidence="9">Involved in the biosynthesis of ADP-glucose, a building block required for the elongation reactions to produce glycogen. Catalyzes the reaction between ATP and alpha-D-glucose 1-phosphate (G1P) to produce pyrophosphate and ADP-Glc.</text>
</comment>
<evidence type="ECO:0000256" key="5">
    <source>
        <dbReference type="ARBA" id="ARBA00022741"/>
    </source>
</evidence>
<dbReference type="Gene3D" id="3.90.550.10">
    <property type="entry name" value="Spore Coat Polysaccharide Biosynthesis Protein SpsA, Chain A"/>
    <property type="match status" value="1"/>
</dbReference>
<dbReference type="AlphaFoldDB" id="A0A017RTH9"/>
<keyword evidence="8 9" id="KW-0119">Carbohydrate metabolism</keyword>
<dbReference type="CDD" id="cd04651">
    <property type="entry name" value="LbH_G1P_AT_C"/>
    <property type="match status" value="1"/>
</dbReference>
<comment type="similarity">
    <text evidence="1 9">Belongs to the bacterial/plant glucose-1-phosphate adenylyltransferase family.</text>
</comment>
<feature type="binding site" evidence="9">
    <location>
        <begin position="179"/>
        <end position="180"/>
    </location>
    <ligand>
        <name>alpha-D-glucose 1-phosphate</name>
        <dbReference type="ChEBI" id="CHEBI:58601"/>
    </ligand>
</feature>
<comment type="catalytic activity">
    <reaction evidence="9">
        <text>alpha-D-glucose 1-phosphate + ATP + H(+) = ADP-alpha-D-glucose + diphosphate</text>
        <dbReference type="Rhea" id="RHEA:12120"/>
        <dbReference type="ChEBI" id="CHEBI:15378"/>
        <dbReference type="ChEBI" id="CHEBI:30616"/>
        <dbReference type="ChEBI" id="CHEBI:33019"/>
        <dbReference type="ChEBI" id="CHEBI:57498"/>
        <dbReference type="ChEBI" id="CHEBI:58601"/>
        <dbReference type="EC" id="2.7.7.27"/>
    </reaction>
</comment>
<dbReference type="PROSITE" id="PS00810">
    <property type="entry name" value="ADP_GLC_PYROPHOSPH_3"/>
    <property type="match status" value="1"/>
</dbReference>
<dbReference type="InterPro" id="IPR005836">
    <property type="entry name" value="ADP_Glu_pyroP_CS"/>
</dbReference>
<organism evidence="12 13">
    <name type="scientific">Fervidicella metallireducens AeB</name>
    <dbReference type="NCBI Taxonomy" id="1403537"/>
    <lineage>
        <taxon>Bacteria</taxon>
        <taxon>Bacillati</taxon>
        <taxon>Bacillota</taxon>
        <taxon>Clostridia</taxon>
        <taxon>Eubacteriales</taxon>
        <taxon>Clostridiaceae</taxon>
        <taxon>Fervidicella</taxon>
    </lineage>
</organism>
<evidence type="ECO:0000256" key="4">
    <source>
        <dbReference type="ARBA" id="ARBA00022695"/>
    </source>
</evidence>